<dbReference type="Proteomes" id="UP000006764">
    <property type="component" value="Chromosome"/>
</dbReference>
<dbReference type="EMBL" id="CP004387">
    <property type="protein sequence ID" value="AJD49691.1"/>
    <property type="molecule type" value="Genomic_DNA"/>
</dbReference>
<evidence type="ECO:0000313" key="3">
    <source>
        <dbReference type="Proteomes" id="UP000006764"/>
    </source>
</evidence>
<evidence type="ECO:0000256" key="1">
    <source>
        <dbReference type="SAM" id="SignalP"/>
    </source>
</evidence>
<feature type="chain" id="PRO_5002112095" description="DUF2059 domain-containing protein" evidence="1">
    <location>
        <begin position="26"/>
        <end position="225"/>
    </location>
</feature>
<keyword evidence="3" id="KW-1185">Reference proteome</keyword>
<organism evidence="2 3">
    <name type="scientific">Isoalcanivorax pacificus W11-5</name>
    <dbReference type="NCBI Taxonomy" id="391936"/>
    <lineage>
        <taxon>Bacteria</taxon>
        <taxon>Pseudomonadati</taxon>
        <taxon>Pseudomonadota</taxon>
        <taxon>Gammaproteobacteria</taxon>
        <taxon>Oceanospirillales</taxon>
        <taxon>Alcanivoracaceae</taxon>
        <taxon>Isoalcanivorax</taxon>
    </lineage>
</organism>
<reference evidence="2 3" key="1">
    <citation type="journal article" date="2012" name="J. Bacteriol.">
        <title>Genome sequence of an alkane-degrading bacterium, Alcanivorax pacificus type strain W11-5, isolated from deep sea sediment.</title>
        <authorList>
            <person name="Lai Q."/>
            <person name="Shao Z."/>
        </authorList>
    </citation>
    <scope>NUCLEOTIDE SEQUENCE [LARGE SCALE GENOMIC DNA]</scope>
    <source>
        <strain evidence="2 3">W11-5</strain>
    </source>
</reference>
<dbReference type="KEGG" id="apac:S7S_16395"/>
<accession>A0A0B4XR66</accession>
<sequence>MVGIRKTHRFLLGLSLLAVFGLAHAEQRPLECDYMAFVAQEARKEATSRLTQRGKAIYIREAIANAILARIGPGYEILVTEYLSDLSQYEEMVEAIANTTSQSEAAAALQFFTGNLPGLGLLLLPEQDCNRIRNRIQRASKLNELASVCRDYENTVSQNIQEDRHSFMRSMQFLWQGHGYSFDLSHEQQASMLYEEFQAAQTLPAEYAALIGTYCMAEAIGEYKE</sequence>
<evidence type="ECO:0000313" key="2">
    <source>
        <dbReference type="EMBL" id="AJD49691.1"/>
    </source>
</evidence>
<protein>
    <recommendedName>
        <fullName evidence="4">DUF2059 domain-containing protein</fullName>
    </recommendedName>
</protein>
<proteinExistence type="predicted"/>
<gene>
    <name evidence="2" type="ORF">S7S_16395</name>
</gene>
<dbReference type="HOGENOM" id="CLU_1227803_0_0_6"/>
<dbReference type="STRING" id="391936.S7S_16395"/>
<name>A0A0B4XR66_9GAMM</name>
<dbReference type="RefSeq" id="WP_008733188.1">
    <property type="nucleotide sequence ID" value="NZ_CP004387.1"/>
</dbReference>
<dbReference type="AlphaFoldDB" id="A0A0B4XR66"/>
<keyword evidence="1" id="KW-0732">Signal</keyword>
<feature type="signal peptide" evidence="1">
    <location>
        <begin position="1"/>
        <end position="25"/>
    </location>
</feature>
<evidence type="ECO:0008006" key="4">
    <source>
        <dbReference type="Google" id="ProtNLM"/>
    </source>
</evidence>